<dbReference type="Gene3D" id="3.30.710.10">
    <property type="entry name" value="Potassium Channel Kv1.1, Chain A"/>
    <property type="match status" value="1"/>
</dbReference>
<dbReference type="Proteomes" id="UP000018001">
    <property type="component" value="Unassembled WGS sequence"/>
</dbReference>
<dbReference type="OrthoDB" id="9997739at2759"/>
<evidence type="ECO:0008006" key="4">
    <source>
        <dbReference type="Google" id="ProtNLM"/>
    </source>
</evidence>
<dbReference type="PANTHER" id="PTHR47843">
    <property type="entry name" value="BTB DOMAIN-CONTAINING PROTEIN-RELATED"/>
    <property type="match status" value="1"/>
</dbReference>
<protein>
    <recommendedName>
        <fullName evidence="4">BTB domain-containing protein</fullName>
    </recommendedName>
</protein>
<accession>V5HT14</accession>
<feature type="region of interest" description="Disordered" evidence="1">
    <location>
        <begin position="325"/>
        <end position="355"/>
    </location>
</feature>
<evidence type="ECO:0000313" key="2">
    <source>
        <dbReference type="EMBL" id="GAD92620.1"/>
    </source>
</evidence>
<dbReference type="eggNOG" id="ENOG502SU4D">
    <property type="taxonomic scope" value="Eukaryota"/>
</dbReference>
<sequence length="371" mass="41114">MGPHPVQHHINRIFSERPVKINVGGDAKDYYVHPGVLKLHGSSALKARMGESWSNGETTLDWTDFDEQTVACVLSYLYTQDYYVTPLSSAEDEKASEQGYIDIPKGVSEQIDIKSTVAECSEPDESPLDRPLTPLSRCIKAGLPAESIKTAAGDVRKTSQDPDVGIGAAILIHAKVYSLAHRFLLPQLEQLALQRLTQVLILLDESETRSLFSYLVDAVHIIYDATPGDKVQENPARKLLSQFVALRFTALAGESLDTLMAEGGDFAVDVTRKLTRRLMANSDNTHSLTAEIDQLHLLIERLEISNQELEGKVQKAEKEITEWDSLSRGTHQTSTKKRRVTLAAPPNGLHNGDDGDLKFPVPRIDFVTPMY</sequence>
<proteinExistence type="predicted"/>
<keyword evidence="3" id="KW-1185">Reference proteome</keyword>
<evidence type="ECO:0000256" key="1">
    <source>
        <dbReference type="SAM" id="MobiDB-lite"/>
    </source>
</evidence>
<dbReference type="HOGENOM" id="CLU_062871_0_0_1"/>
<dbReference type="EMBL" id="BAUL01000032">
    <property type="protein sequence ID" value="GAD92620.1"/>
    <property type="molecule type" value="Genomic_DNA"/>
</dbReference>
<dbReference type="InterPro" id="IPR011333">
    <property type="entry name" value="SKP1/BTB/POZ_sf"/>
</dbReference>
<name>V5HT14_BYSSN</name>
<gene>
    <name evidence="2" type="ORF">PVAR5_1213</name>
</gene>
<organism evidence="2 3">
    <name type="scientific">Byssochlamys spectabilis (strain No. 5 / NBRC 109023)</name>
    <name type="common">Paecilomyces variotii</name>
    <dbReference type="NCBI Taxonomy" id="1356009"/>
    <lineage>
        <taxon>Eukaryota</taxon>
        <taxon>Fungi</taxon>
        <taxon>Dikarya</taxon>
        <taxon>Ascomycota</taxon>
        <taxon>Pezizomycotina</taxon>
        <taxon>Eurotiomycetes</taxon>
        <taxon>Eurotiomycetidae</taxon>
        <taxon>Eurotiales</taxon>
        <taxon>Thermoascaceae</taxon>
        <taxon>Paecilomyces</taxon>
    </lineage>
</organism>
<dbReference type="InParanoid" id="V5HT14"/>
<evidence type="ECO:0000313" key="3">
    <source>
        <dbReference type="Proteomes" id="UP000018001"/>
    </source>
</evidence>
<reference evidence="3" key="1">
    <citation type="journal article" date="2014" name="Genome Announc.">
        <title>Draft genome sequence of the formaldehyde-resistant fungus Byssochlamys spectabilis No. 5 (anamorph Paecilomyces variotii No. 5) (NBRC109023).</title>
        <authorList>
            <person name="Oka T."/>
            <person name="Ekino K."/>
            <person name="Fukuda K."/>
            <person name="Nomura Y."/>
        </authorList>
    </citation>
    <scope>NUCLEOTIDE SEQUENCE [LARGE SCALE GENOMIC DNA]</scope>
    <source>
        <strain evidence="3">No. 5 / NBRC 109023</strain>
    </source>
</reference>
<dbReference type="AlphaFoldDB" id="V5HT14"/>
<comment type="caution">
    <text evidence="2">The sequence shown here is derived from an EMBL/GenBank/DDBJ whole genome shotgun (WGS) entry which is preliminary data.</text>
</comment>